<dbReference type="SUPFAM" id="SSF46548">
    <property type="entry name" value="alpha-helical ferredoxin"/>
    <property type="match status" value="1"/>
</dbReference>
<feature type="binding site" evidence="9">
    <location>
        <position position="247"/>
    </location>
    <ligand>
        <name>[4Fe-4S] cluster</name>
        <dbReference type="ChEBI" id="CHEBI:49883"/>
        <label>1</label>
    </ligand>
</feature>
<dbReference type="GO" id="GO:0031419">
    <property type="term" value="F:cobalamin binding"/>
    <property type="evidence" value="ECO:0007669"/>
    <property type="project" value="UniProtKB-KW"/>
</dbReference>
<evidence type="ECO:0000256" key="1">
    <source>
        <dbReference type="ARBA" id="ARBA00022485"/>
    </source>
</evidence>
<dbReference type="UniPathway" id="UPA00392"/>
<dbReference type="KEGG" id="uam:UABAM_03140"/>
<feature type="binding site" evidence="9">
    <location>
        <position position="185"/>
    </location>
    <ligand>
        <name>[4Fe-4S] cluster</name>
        <dbReference type="ChEBI" id="CHEBI:49883"/>
        <label>1</label>
    </ligand>
</feature>
<keyword evidence="2 9" id="KW-0963">Cytoplasm</keyword>
<dbReference type="RefSeq" id="WP_151968912.1">
    <property type="nucleotide sequence ID" value="NZ_AP019860.1"/>
</dbReference>
<dbReference type="EC" id="1.17.99.6" evidence="9"/>
<name>A0A5S9IMV6_UABAM</name>
<evidence type="ECO:0000256" key="3">
    <source>
        <dbReference type="ARBA" id="ARBA00022694"/>
    </source>
</evidence>
<feature type="binding site" evidence="9">
    <location>
        <position position="191"/>
    </location>
    <ligand>
        <name>[4Fe-4S] cluster</name>
        <dbReference type="ChEBI" id="CHEBI:49883"/>
        <label>1</label>
    </ligand>
</feature>
<organism evidence="11 12">
    <name type="scientific">Uabimicrobium amorphum</name>
    <dbReference type="NCBI Taxonomy" id="2596890"/>
    <lineage>
        <taxon>Bacteria</taxon>
        <taxon>Pseudomonadati</taxon>
        <taxon>Planctomycetota</taxon>
        <taxon>Candidatus Uabimicrobiia</taxon>
        <taxon>Candidatus Uabimicrobiales</taxon>
        <taxon>Candidatus Uabimicrobiaceae</taxon>
        <taxon>Candidatus Uabimicrobium</taxon>
    </lineage>
</organism>
<comment type="cofactor">
    <cofactor evidence="9">
        <name>cob(II)alamin</name>
        <dbReference type="ChEBI" id="CHEBI:16304"/>
    </cofactor>
</comment>
<feature type="binding site" evidence="9">
    <location>
        <position position="195"/>
    </location>
    <ligand>
        <name>[4Fe-4S] cluster</name>
        <dbReference type="ChEBI" id="CHEBI:49883"/>
        <label>2</label>
    </ligand>
</feature>
<keyword evidence="6 9" id="KW-0560">Oxidoreductase</keyword>
<dbReference type="GO" id="GO:0046872">
    <property type="term" value="F:metal ion binding"/>
    <property type="evidence" value="ECO:0007669"/>
    <property type="project" value="UniProtKB-KW"/>
</dbReference>
<dbReference type="GO" id="GO:0052693">
    <property type="term" value="F:epoxyqueuosine reductase activity"/>
    <property type="evidence" value="ECO:0007669"/>
    <property type="project" value="UniProtKB-UniRule"/>
</dbReference>
<feature type="binding site" evidence="9">
    <location>
        <position position="155"/>
    </location>
    <ligand>
        <name>cob(II)alamin</name>
        <dbReference type="ChEBI" id="CHEBI:16304"/>
    </ligand>
</feature>
<evidence type="ECO:0000256" key="6">
    <source>
        <dbReference type="ARBA" id="ARBA00023002"/>
    </source>
</evidence>
<evidence type="ECO:0000256" key="2">
    <source>
        <dbReference type="ARBA" id="ARBA00022490"/>
    </source>
</evidence>
<feature type="binding site" evidence="9">
    <location>
        <position position="188"/>
    </location>
    <ligand>
        <name>[4Fe-4S] cluster</name>
        <dbReference type="ChEBI" id="CHEBI:49883"/>
        <label>1</label>
    </ligand>
</feature>
<dbReference type="GO" id="GO:0008616">
    <property type="term" value="P:tRNA queuosine(34) biosynthetic process"/>
    <property type="evidence" value="ECO:0007669"/>
    <property type="project" value="UniProtKB-UniRule"/>
</dbReference>
<gene>
    <name evidence="9" type="primary">queG</name>
    <name evidence="11" type="ORF">UABAM_03140</name>
</gene>
<protein>
    <recommendedName>
        <fullName evidence="9">Epoxyqueuosine reductase</fullName>
        <ecNumber evidence="9">1.17.99.6</ecNumber>
    </recommendedName>
    <alternativeName>
        <fullName evidence="9">Queuosine biosynthesis protein QueG</fullName>
    </alternativeName>
</protein>
<evidence type="ECO:0000256" key="8">
    <source>
        <dbReference type="ARBA" id="ARBA00023014"/>
    </source>
</evidence>
<dbReference type="FunFam" id="3.30.70.20:FF:000037">
    <property type="entry name" value="Epoxyqueuosine reductase"/>
    <property type="match status" value="1"/>
</dbReference>
<dbReference type="GO" id="GO:0051539">
    <property type="term" value="F:4 iron, 4 sulfur cluster binding"/>
    <property type="evidence" value="ECO:0007669"/>
    <property type="project" value="UniProtKB-KW"/>
</dbReference>
<dbReference type="InterPro" id="IPR013542">
    <property type="entry name" value="QueG_DUF1730"/>
</dbReference>
<dbReference type="PROSITE" id="PS00198">
    <property type="entry name" value="4FE4S_FER_1"/>
    <property type="match status" value="1"/>
</dbReference>
<feature type="binding site" evidence="9">
    <location>
        <begin position="240"/>
        <end position="241"/>
    </location>
    <ligand>
        <name>cob(II)alamin</name>
        <dbReference type="ChEBI" id="CHEBI:16304"/>
    </ligand>
</feature>
<dbReference type="PANTHER" id="PTHR30002">
    <property type="entry name" value="EPOXYQUEUOSINE REDUCTASE"/>
    <property type="match status" value="1"/>
</dbReference>
<reference evidence="11 12" key="1">
    <citation type="submission" date="2019-08" db="EMBL/GenBank/DDBJ databases">
        <title>Complete genome sequence of Candidatus Uab amorphum.</title>
        <authorList>
            <person name="Shiratori T."/>
            <person name="Suzuki S."/>
            <person name="Kakizawa Y."/>
            <person name="Ishida K."/>
        </authorList>
    </citation>
    <scope>NUCLEOTIDE SEQUENCE [LARGE SCALE GENOMIC DNA]</scope>
    <source>
        <strain evidence="11 12">SRT547</strain>
    </source>
</reference>
<keyword evidence="1 9" id="KW-0004">4Fe-4S</keyword>
<dbReference type="PROSITE" id="PS51379">
    <property type="entry name" value="4FE4S_FER_2"/>
    <property type="match status" value="1"/>
</dbReference>
<feature type="binding site" evidence="9">
    <location>
        <position position="58"/>
    </location>
    <ligand>
        <name>cob(II)alamin</name>
        <dbReference type="ChEBI" id="CHEBI:16304"/>
    </ligand>
</feature>
<dbReference type="GO" id="GO:0005737">
    <property type="term" value="C:cytoplasm"/>
    <property type="evidence" value="ECO:0007669"/>
    <property type="project" value="UniProtKB-SubCell"/>
</dbReference>
<comment type="cofactor">
    <cofactor evidence="9">
        <name>[4Fe-4S] cluster</name>
        <dbReference type="ChEBI" id="CHEBI:49883"/>
    </cofactor>
    <text evidence="9">Binds 2 [4Fe-4S] clusters per monomer.</text>
</comment>
<comment type="subunit">
    <text evidence="9">Monomer.</text>
</comment>
<dbReference type="NCBIfam" id="TIGR00276">
    <property type="entry name" value="tRNA epoxyqueuosine(34) reductase QueG"/>
    <property type="match status" value="1"/>
</dbReference>
<evidence type="ECO:0000256" key="5">
    <source>
        <dbReference type="ARBA" id="ARBA00022785"/>
    </source>
</evidence>
<proteinExistence type="inferred from homology"/>
<dbReference type="InterPro" id="IPR017900">
    <property type="entry name" value="4Fe4S_Fe_S_CS"/>
</dbReference>
<keyword evidence="9" id="KW-0170">Cobalt</keyword>
<feature type="binding site" evidence="9">
    <location>
        <position position="166"/>
    </location>
    <ligand>
        <name>cob(II)alamin</name>
        <dbReference type="ChEBI" id="CHEBI:16304"/>
    </ligand>
</feature>
<comment type="catalytic activity">
    <reaction evidence="9">
        <text>epoxyqueuosine(34) in tRNA + AH2 = queuosine(34) in tRNA + A + H2O</text>
        <dbReference type="Rhea" id="RHEA:32159"/>
        <dbReference type="Rhea" id="RHEA-COMP:18571"/>
        <dbReference type="Rhea" id="RHEA-COMP:18582"/>
        <dbReference type="ChEBI" id="CHEBI:13193"/>
        <dbReference type="ChEBI" id="CHEBI:15377"/>
        <dbReference type="ChEBI" id="CHEBI:17499"/>
        <dbReference type="ChEBI" id="CHEBI:194431"/>
        <dbReference type="ChEBI" id="CHEBI:194443"/>
        <dbReference type="EC" id="1.17.99.6"/>
    </reaction>
</comment>
<feature type="binding site" evidence="9">
    <location>
        <position position="220"/>
    </location>
    <ligand>
        <name>tRNA</name>
        <dbReference type="ChEBI" id="CHEBI:17843"/>
    </ligand>
</feature>
<feature type="binding site" evidence="9">
    <location>
        <position position="131"/>
    </location>
    <ligand>
        <name>cob(II)alamin</name>
        <dbReference type="ChEBI" id="CHEBI:16304"/>
    </ligand>
</feature>
<evidence type="ECO:0000313" key="12">
    <source>
        <dbReference type="Proteomes" id="UP000326354"/>
    </source>
</evidence>
<evidence type="ECO:0000259" key="10">
    <source>
        <dbReference type="PROSITE" id="PS51379"/>
    </source>
</evidence>
<sequence length="315" mass="36219">MEKTLSHKIKEKALELGFCHVGIAQAQHLQAEEKLLQTWLDNGYQGKMHYMENHFAKRVDPCKLVPGAKSIISVAMNYYTKHQHAHNPSQGKISRYAWGDDYHDVMKKHLRQLLDFICEQDENISGRVFVDSAPIMDKVWAVKSGIGWLGKHNTVISRDYGSWMFLGEVVVNCTLDYDTPMSDHCGSCTRCIDACPTDAITDPYVIDANKCIAYLTIELKPQFDIPQELQPKMDNWIFGCDICQDVCPWNNKFSQETTEESFAPRPHNLNPELHELSNISEEKFRENYRKSPIKRTKHAGLMRNIKAVTSKQQEK</sequence>
<comment type="caution">
    <text evidence="9">Lacks conserved residue(s) required for the propagation of feature annotation.</text>
</comment>
<evidence type="ECO:0000256" key="9">
    <source>
        <dbReference type="HAMAP-Rule" id="MF_00916"/>
    </source>
</evidence>
<dbReference type="Gene3D" id="3.30.70.20">
    <property type="match status" value="1"/>
</dbReference>
<dbReference type="HAMAP" id="MF_00916">
    <property type="entry name" value="QueG"/>
    <property type="match status" value="1"/>
</dbReference>
<keyword evidence="8 9" id="KW-0411">Iron-sulfur</keyword>
<dbReference type="AlphaFoldDB" id="A0A5S9IMV6"/>
<dbReference type="InterPro" id="IPR017896">
    <property type="entry name" value="4Fe4S_Fe-S-bd"/>
</dbReference>
<evidence type="ECO:0000256" key="7">
    <source>
        <dbReference type="ARBA" id="ARBA00023004"/>
    </source>
</evidence>
<keyword evidence="5 9" id="KW-0671">Queuosine biosynthesis</keyword>
<feature type="binding site" evidence="9">
    <location>
        <position position="243"/>
    </location>
    <ligand>
        <name>[4Fe-4S] cluster</name>
        <dbReference type="ChEBI" id="CHEBI:49883"/>
        <label>2</label>
    </ligand>
</feature>
<comment type="function">
    <text evidence="9">Catalyzes the conversion of epoxyqueuosine (oQ) to queuosine (Q), which is a hypermodified base found in the wobble positions of tRNA(Asp), tRNA(Asn), tRNA(His) and tRNA(Tyr).</text>
</comment>
<keyword evidence="12" id="KW-1185">Reference proteome</keyword>
<feature type="domain" description="4Fe-4S ferredoxin-type" evidence="10">
    <location>
        <begin position="173"/>
        <end position="205"/>
    </location>
</feature>
<comment type="similarity">
    <text evidence="9">Belongs to the QueG family.</text>
</comment>
<dbReference type="PANTHER" id="PTHR30002:SF4">
    <property type="entry name" value="EPOXYQUEUOSINE REDUCTASE"/>
    <property type="match status" value="1"/>
</dbReference>
<comment type="subcellular location">
    <subcellularLocation>
        <location evidence="9">Cytoplasm</location>
    </subcellularLocation>
</comment>
<accession>A0A5S9IMV6</accession>
<keyword evidence="4 9" id="KW-0479">Metal-binding</keyword>
<evidence type="ECO:0000313" key="11">
    <source>
        <dbReference type="EMBL" id="BBM84779.1"/>
    </source>
</evidence>
<keyword evidence="7 9" id="KW-0408">Iron</keyword>
<dbReference type="Proteomes" id="UP000326354">
    <property type="component" value="Chromosome"/>
</dbReference>
<dbReference type="Pfam" id="PF08331">
    <property type="entry name" value="QueG_DUF1730"/>
    <property type="match status" value="1"/>
</dbReference>
<feature type="binding site" evidence="9">
    <location>
        <position position="240"/>
    </location>
    <ligand>
        <name>[4Fe-4S] cluster</name>
        <dbReference type="ChEBI" id="CHEBI:49883"/>
        <label>2</label>
    </ligand>
</feature>
<dbReference type="EMBL" id="AP019860">
    <property type="protein sequence ID" value="BBM84779.1"/>
    <property type="molecule type" value="Genomic_DNA"/>
</dbReference>
<evidence type="ECO:0000256" key="4">
    <source>
        <dbReference type="ARBA" id="ARBA00022723"/>
    </source>
</evidence>
<comment type="pathway">
    <text evidence="9">tRNA modification; tRNA-queuosine biosynthesis.</text>
</comment>
<feature type="binding site" evidence="9">
    <location>
        <position position="211"/>
    </location>
    <ligand>
        <name>[4Fe-4S] cluster</name>
        <dbReference type="ChEBI" id="CHEBI:49883"/>
        <label>2</label>
    </ligand>
</feature>
<keyword evidence="9" id="KW-0846">Cobalamin</keyword>
<feature type="active site" description="Proton donor" evidence="9">
    <location>
        <position position="131"/>
    </location>
</feature>
<keyword evidence="3 9" id="KW-0819">tRNA processing</keyword>
<dbReference type="Pfam" id="PF13484">
    <property type="entry name" value="Fer4_16"/>
    <property type="match status" value="1"/>
</dbReference>
<dbReference type="InterPro" id="IPR004453">
    <property type="entry name" value="QueG"/>
</dbReference>
<dbReference type="OrthoDB" id="9784571at2"/>